<reference evidence="1" key="1">
    <citation type="journal article" date="2016" name="Nat. Genet.">
        <title>A high-quality carrot genome assembly provides new insights into carotenoid accumulation and asterid genome evolution.</title>
        <authorList>
            <person name="Iorizzo M."/>
            <person name="Ellison S."/>
            <person name="Senalik D."/>
            <person name="Zeng P."/>
            <person name="Satapoomin P."/>
            <person name="Huang J."/>
            <person name="Bowman M."/>
            <person name="Iovene M."/>
            <person name="Sanseverino W."/>
            <person name="Cavagnaro P."/>
            <person name="Yildiz M."/>
            <person name="Macko-Podgorni A."/>
            <person name="Moranska E."/>
            <person name="Grzebelus E."/>
            <person name="Grzebelus D."/>
            <person name="Ashrafi H."/>
            <person name="Zheng Z."/>
            <person name="Cheng S."/>
            <person name="Spooner D."/>
            <person name="Van Deynze A."/>
            <person name="Simon P."/>
        </authorList>
    </citation>
    <scope>NUCLEOTIDE SEQUENCE</scope>
    <source>
        <tissue evidence="1">Leaf</tissue>
    </source>
</reference>
<proteinExistence type="predicted"/>
<evidence type="ECO:0000313" key="2">
    <source>
        <dbReference type="Proteomes" id="UP000077755"/>
    </source>
</evidence>
<protein>
    <submittedName>
        <fullName evidence="1">Uncharacterized protein</fullName>
    </submittedName>
</protein>
<dbReference type="EMBL" id="CP093347">
    <property type="protein sequence ID" value="WOH00615.1"/>
    <property type="molecule type" value="Genomic_DNA"/>
</dbReference>
<keyword evidence="2" id="KW-1185">Reference proteome</keyword>
<name>A0AAF0X386_DAUCS</name>
<gene>
    <name evidence="1" type="ORF">DCAR_0519984</name>
</gene>
<accession>A0AAF0X386</accession>
<reference evidence="1" key="2">
    <citation type="submission" date="2022-03" db="EMBL/GenBank/DDBJ databases">
        <title>Draft title - Genomic analysis of global carrot germplasm unveils the trajectory of domestication and the origin of high carotenoid orange carrot.</title>
        <authorList>
            <person name="Iorizzo M."/>
            <person name="Ellison S."/>
            <person name="Senalik D."/>
            <person name="Macko-Podgorni A."/>
            <person name="Grzebelus D."/>
            <person name="Bostan H."/>
            <person name="Rolling W."/>
            <person name="Curaba J."/>
            <person name="Simon P."/>
        </authorList>
    </citation>
    <scope>NUCLEOTIDE SEQUENCE</scope>
    <source>
        <tissue evidence="1">Leaf</tissue>
    </source>
</reference>
<dbReference type="AlphaFoldDB" id="A0AAF0X386"/>
<dbReference type="Proteomes" id="UP000077755">
    <property type="component" value="Chromosome 5"/>
</dbReference>
<organism evidence="1 2">
    <name type="scientific">Daucus carota subsp. sativus</name>
    <name type="common">Carrot</name>
    <dbReference type="NCBI Taxonomy" id="79200"/>
    <lineage>
        <taxon>Eukaryota</taxon>
        <taxon>Viridiplantae</taxon>
        <taxon>Streptophyta</taxon>
        <taxon>Embryophyta</taxon>
        <taxon>Tracheophyta</taxon>
        <taxon>Spermatophyta</taxon>
        <taxon>Magnoliopsida</taxon>
        <taxon>eudicotyledons</taxon>
        <taxon>Gunneridae</taxon>
        <taxon>Pentapetalae</taxon>
        <taxon>asterids</taxon>
        <taxon>campanulids</taxon>
        <taxon>Apiales</taxon>
        <taxon>Apiaceae</taxon>
        <taxon>Apioideae</taxon>
        <taxon>Scandiceae</taxon>
        <taxon>Daucinae</taxon>
        <taxon>Daucus</taxon>
        <taxon>Daucus sect. Daucus</taxon>
    </lineage>
</organism>
<dbReference type="Pfam" id="PF03004">
    <property type="entry name" value="Transposase_24"/>
    <property type="match status" value="1"/>
</dbReference>
<dbReference type="InterPro" id="IPR004252">
    <property type="entry name" value="Probable_transposase_24"/>
</dbReference>
<sequence>MDDGGVDDFDDFLDDDVGKLIESLERKTSKGDFNKKPVEGGPKIGTVHFVDRCIVEPQYKKTLLAIAYYEYDCDDAIGDVYVKDHIQTNFKNILSKEKKQTDQRVKIAKSLGYLRATRRMLNPHYFDDAVWDNINKYWEFEKFHKASENGKKNCAKKDMNHKSGAIPFSVRRAKLDSNLETPMTNLEFFKHVYNIEEPVVKNIMVAMEVNNPQEVPEAPQSPASKRKHDLYLLMQARKPKKNKLIFFPRNTLSELLRGSEASRLNAAQSTQASQFIIPEDAYSIIRRVLSEVTNMVKSIADNQVPRTQLSKMLEKLATEAFPDRANPVQQSAWDQYIRIANEVIGQVMRNYDKIIMELFTFPLNMYIQLADTAWSSTLQIYLSA</sequence>
<evidence type="ECO:0000313" key="1">
    <source>
        <dbReference type="EMBL" id="WOH00615.1"/>
    </source>
</evidence>